<keyword evidence="8" id="KW-1185">Reference proteome</keyword>
<dbReference type="InterPro" id="IPR051694">
    <property type="entry name" value="Immunoregulatory_rcpt-like"/>
</dbReference>
<keyword evidence="4 6" id="KW-0472">Membrane</keyword>
<evidence type="ECO:0000256" key="6">
    <source>
        <dbReference type="SAM" id="Phobius"/>
    </source>
</evidence>
<comment type="subcellular location">
    <subcellularLocation>
        <location evidence="1">Membrane</location>
        <topology evidence="1">Single-pass membrane protein</topology>
    </subcellularLocation>
</comment>
<dbReference type="EMBL" id="WOWK01000002">
    <property type="protein sequence ID" value="KAF0331792.1"/>
    <property type="molecule type" value="Genomic_DNA"/>
</dbReference>
<evidence type="ECO:0000256" key="4">
    <source>
        <dbReference type="ARBA" id="ARBA00023136"/>
    </source>
</evidence>
<dbReference type="PANTHER" id="PTHR15549">
    <property type="entry name" value="PAIRED IMMUNOGLOBULIN-LIKE TYPE 2 RECEPTOR"/>
    <property type="match status" value="1"/>
</dbReference>
<evidence type="ECO:0000313" key="8">
    <source>
        <dbReference type="Proteomes" id="UP000434172"/>
    </source>
</evidence>
<evidence type="ECO:0000256" key="1">
    <source>
        <dbReference type="ARBA" id="ARBA00004167"/>
    </source>
</evidence>
<evidence type="ECO:0000256" key="2">
    <source>
        <dbReference type="ARBA" id="ARBA00022692"/>
    </source>
</evidence>
<feature type="non-terminal residue" evidence="7">
    <location>
        <position position="1"/>
    </location>
</feature>
<proteinExistence type="predicted"/>
<evidence type="ECO:0000256" key="3">
    <source>
        <dbReference type="ARBA" id="ARBA00022989"/>
    </source>
</evidence>
<sequence length="169" mass="17902">TYTNQVFLVDHPSEITDAVFSSSITVTPASATAFDDVFPTYTTSISSPATTSSSSEQSHANTGAIVGAVIGGVAVIALVCVVVWLVLRRRKAARADGPSTMSNQPEASQPFIQPYEISPVSPGSQAKRLSQQKAQQRPNSISPVPQYSPGPYFSSSNRNSAVDLGRQEQ</sequence>
<gene>
    <name evidence="7" type="ORF">GQ607_000912</name>
</gene>
<keyword evidence="2 6" id="KW-0812">Transmembrane</keyword>
<feature type="transmembrane region" description="Helical" evidence="6">
    <location>
        <begin position="64"/>
        <end position="87"/>
    </location>
</feature>
<organism evidence="7 8">
    <name type="scientific">Colletotrichum asianum</name>
    <dbReference type="NCBI Taxonomy" id="702518"/>
    <lineage>
        <taxon>Eukaryota</taxon>
        <taxon>Fungi</taxon>
        <taxon>Dikarya</taxon>
        <taxon>Ascomycota</taxon>
        <taxon>Pezizomycotina</taxon>
        <taxon>Sordariomycetes</taxon>
        <taxon>Hypocreomycetidae</taxon>
        <taxon>Glomerellales</taxon>
        <taxon>Glomerellaceae</taxon>
        <taxon>Colletotrichum</taxon>
        <taxon>Colletotrichum gloeosporioides species complex</taxon>
    </lineage>
</organism>
<reference evidence="7 8" key="1">
    <citation type="submission" date="2019-12" db="EMBL/GenBank/DDBJ databases">
        <title>A genome sequence resource for the geographically widespread anthracnose pathogen Colletotrichum asianum.</title>
        <authorList>
            <person name="Meng Y."/>
        </authorList>
    </citation>
    <scope>NUCLEOTIDE SEQUENCE [LARGE SCALE GENOMIC DNA]</scope>
    <source>
        <strain evidence="7 8">ICMP 18580</strain>
    </source>
</reference>
<protein>
    <submittedName>
        <fullName evidence="7">C6 transcription factor</fullName>
    </submittedName>
</protein>
<dbReference type="AlphaFoldDB" id="A0A8H3ZX90"/>
<feature type="compositionally biased region" description="Polar residues" evidence="5">
    <location>
        <begin position="99"/>
        <end position="111"/>
    </location>
</feature>
<dbReference type="OrthoDB" id="4851076at2759"/>
<dbReference type="GO" id="GO:0016020">
    <property type="term" value="C:membrane"/>
    <property type="evidence" value="ECO:0007669"/>
    <property type="project" value="UniProtKB-SubCell"/>
</dbReference>
<feature type="region of interest" description="Disordered" evidence="5">
    <location>
        <begin position="94"/>
        <end position="169"/>
    </location>
</feature>
<accession>A0A8H3ZX90</accession>
<dbReference type="GO" id="GO:0071944">
    <property type="term" value="C:cell periphery"/>
    <property type="evidence" value="ECO:0007669"/>
    <property type="project" value="UniProtKB-ARBA"/>
</dbReference>
<dbReference type="Proteomes" id="UP000434172">
    <property type="component" value="Unassembled WGS sequence"/>
</dbReference>
<feature type="compositionally biased region" description="Polar residues" evidence="5">
    <location>
        <begin position="121"/>
        <end position="145"/>
    </location>
</feature>
<keyword evidence="3 6" id="KW-1133">Transmembrane helix</keyword>
<evidence type="ECO:0000256" key="5">
    <source>
        <dbReference type="SAM" id="MobiDB-lite"/>
    </source>
</evidence>
<name>A0A8H3ZX90_9PEZI</name>
<evidence type="ECO:0000313" key="7">
    <source>
        <dbReference type="EMBL" id="KAF0331792.1"/>
    </source>
</evidence>
<comment type="caution">
    <text evidence="7">The sequence shown here is derived from an EMBL/GenBank/DDBJ whole genome shotgun (WGS) entry which is preliminary data.</text>
</comment>